<feature type="disulfide bond" description="Redox-active" evidence="8">
    <location>
        <begin position="56"/>
        <end position="59"/>
    </location>
</feature>
<organism evidence="11 12">
    <name type="scientific">Stutzerimonas degradans</name>
    <dbReference type="NCBI Taxonomy" id="2968968"/>
    <lineage>
        <taxon>Bacteria</taxon>
        <taxon>Pseudomonadati</taxon>
        <taxon>Pseudomonadota</taxon>
        <taxon>Gammaproteobacteria</taxon>
        <taxon>Pseudomonadales</taxon>
        <taxon>Pseudomonadaceae</taxon>
        <taxon>Stutzerimonas</taxon>
    </lineage>
</organism>
<evidence type="ECO:0000256" key="6">
    <source>
        <dbReference type="ARBA" id="ARBA00023284"/>
    </source>
</evidence>
<keyword evidence="6" id="KW-0676">Redox-active center</keyword>
<dbReference type="SUPFAM" id="SSF52833">
    <property type="entry name" value="Thioredoxin-like"/>
    <property type="match status" value="1"/>
</dbReference>
<evidence type="ECO:0000256" key="5">
    <source>
        <dbReference type="ARBA" id="ARBA00023157"/>
    </source>
</evidence>
<evidence type="ECO:0000256" key="2">
    <source>
        <dbReference type="ARBA" id="ARBA00005791"/>
    </source>
</evidence>
<feature type="domain" description="Thioredoxin" evidence="10">
    <location>
        <begin position="7"/>
        <end position="162"/>
    </location>
</feature>
<evidence type="ECO:0000313" key="12">
    <source>
        <dbReference type="Proteomes" id="UP000235881"/>
    </source>
</evidence>
<dbReference type="Gene3D" id="3.40.30.10">
    <property type="entry name" value="Glutaredoxin"/>
    <property type="match status" value="1"/>
</dbReference>
<dbReference type="InterPro" id="IPR050824">
    <property type="entry name" value="Thiol_disulfide_DsbA"/>
</dbReference>
<keyword evidence="4 7" id="KW-0574">Periplasm</keyword>
<dbReference type="AlphaFoldDB" id="A0A8E2QEK1"/>
<dbReference type="RefSeq" id="WP_054093936.1">
    <property type="nucleotide sequence ID" value="NZ_CP065721.1"/>
</dbReference>
<dbReference type="InterPro" id="IPR036249">
    <property type="entry name" value="Thioredoxin-like_sf"/>
</dbReference>
<accession>A0A8E2QEK1</accession>
<evidence type="ECO:0000256" key="7">
    <source>
        <dbReference type="PIRNR" id="PIRNR001488"/>
    </source>
</evidence>
<evidence type="ECO:0000313" key="11">
    <source>
        <dbReference type="EMBL" id="PNF77372.1"/>
    </source>
</evidence>
<dbReference type="InterPro" id="IPR023205">
    <property type="entry name" value="DsbA/DsbL"/>
</dbReference>
<keyword evidence="5 7" id="KW-1015">Disulfide bond</keyword>
<evidence type="ECO:0000256" key="3">
    <source>
        <dbReference type="ARBA" id="ARBA00022729"/>
    </source>
</evidence>
<evidence type="ECO:0000256" key="4">
    <source>
        <dbReference type="ARBA" id="ARBA00022764"/>
    </source>
</evidence>
<reference evidence="11 12" key="1">
    <citation type="submission" date="2018-01" db="EMBL/GenBank/DDBJ databases">
        <title>Denitrification phenotypes of diverse strains of Pseudomonas stutzeri.</title>
        <authorList>
            <person name="Milligan D.A."/>
            <person name="Bergaust L."/>
            <person name="Bakken L.R."/>
            <person name="Frostegard A."/>
        </authorList>
    </citation>
    <scope>NUCLEOTIDE SEQUENCE [LARGE SCALE GENOMIC DNA]</scope>
    <source>
        <strain evidence="11 12">DSM 50238</strain>
    </source>
</reference>
<dbReference type="PANTHER" id="PTHR35891:SF2">
    <property type="entry name" value="THIOL:DISULFIDE INTERCHANGE PROTEIN DSBA"/>
    <property type="match status" value="1"/>
</dbReference>
<evidence type="ECO:0000256" key="8">
    <source>
        <dbReference type="PIRSR" id="PIRSR001488-1"/>
    </source>
</evidence>
<name>A0A8E2QEK1_9GAMM</name>
<protein>
    <recommendedName>
        <fullName evidence="7">Thiol:disulfide interchange protein</fullName>
    </recommendedName>
</protein>
<dbReference type="Pfam" id="PF01323">
    <property type="entry name" value="DSBA"/>
    <property type="match status" value="1"/>
</dbReference>
<gene>
    <name evidence="11" type="ORF">CXK95_06700</name>
</gene>
<dbReference type="Proteomes" id="UP000235881">
    <property type="component" value="Unassembled WGS sequence"/>
</dbReference>
<evidence type="ECO:0000256" key="9">
    <source>
        <dbReference type="SAM" id="SignalP"/>
    </source>
</evidence>
<dbReference type="InterPro" id="IPR017937">
    <property type="entry name" value="Thioredoxin_CS"/>
</dbReference>
<dbReference type="CDD" id="cd03019">
    <property type="entry name" value="DsbA_DsbA"/>
    <property type="match status" value="1"/>
</dbReference>
<evidence type="ECO:0000256" key="1">
    <source>
        <dbReference type="ARBA" id="ARBA00004418"/>
    </source>
</evidence>
<dbReference type="GO" id="GO:0042597">
    <property type="term" value="C:periplasmic space"/>
    <property type="evidence" value="ECO:0007669"/>
    <property type="project" value="UniProtKB-SubCell"/>
</dbReference>
<dbReference type="InterPro" id="IPR013766">
    <property type="entry name" value="Thioredoxin_domain"/>
</dbReference>
<keyword evidence="12" id="KW-1185">Reference proteome</keyword>
<dbReference type="PROSITE" id="PS00194">
    <property type="entry name" value="THIOREDOXIN_1"/>
    <property type="match status" value="1"/>
</dbReference>
<dbReference type="GO" id="GO:0015036">
    <property type="term" value="F:disulfide oxidoreductase activity"/>
    <property type="evidence" value="ECO:0007669"/>
    <property type="project" value="UniProtKB-ARBA"/>
</dbReference>
<comment type="similarity">
    <text evidence="2">Belongs to the thioredoxin family. DsbA subfamily.</text>
</comment>
<comment type="caution">
    <text evidence="11">The sequence shown here is derived from an EMBL/GenBank/DDBJ whole genome shotgun (WGS) entry which is preliminary data.</text>
</comment>
<sequence>MRKLVISAVLAAASLFGLPAVAADYQAGKEYEVLSSPVPVAEPGKIEVVELFWYGCPHCYQFEPVINPWVEKLPADVAFRRIPAMFGGIWNTHGQLFLALESMGVEKQVHDAVFAAYHQERKKLATPEEMAEFLAGQGVDKDAFLKAYNSFGVKSRVEQAKKLGMAYQISGVPVLIVNGKYRFDLGSAGGPQGALDVADFLIEKERAAR</sequence>
<dbReference type="EMBL" id="POUK01000002">
    <property type="protein sequence ID" value="PNF77372.1"/>
    <property type="molecule type" value="Genomic_DNA"/>
</dbReference>
<comment type="subcellular location">
    <subcellularLocation>
        <location evidence="1 7">Periplasm</location>
    </subcellularLocation>
</comment>
<dbReference type="PIRSF" id="PIRSF001488">
    <property type="entry name" value="Tdi_protein"/>
    <property type="match status" value="1"/>
</dbReference>
<feature type="chain" id="PRO_5034878606" description="Thiol:disulfide interchange protein" evidence="9">
    <location>
        <begin position="23"/>
        <end position="209"/>
    </location>
</feature>
<evidence type="ECO:0000259" key="10">
    <source>
        <dbReference type="PROSITE" id="PS51352"/>
    </source>
</evidence>
<dbReference type="PROSITE" id="PS51352">
    <property type="entry name" value="THIOREDOXIN_2"/>
    <property type="match status" value="1"/>
</dbReference>
<dbReference type="InterPro" id="IPR001853">
    <property type="entry name" value="DSBA-like_thioredoxin_dom"/>
</dbReference>
<keyword evidence="3 9" id="KW-0732">Signal</keyword>
<feature type="signal peptide" evidence="9">
    <location>
        <begin position="1"/>
        <end position="22"/>
    </location>
</feature>
<proteinExistence type="inferred from homology"/>
<dbReference type="PANTHER" id="PTHR35891">
    <property type="entry name" value="THIOL:DISULFIDE INTERCHANGE PROTEIN DSBA"/>
    <property type="match status" value="1"/>
</dbReference>